<keyword evidence="1" id="KW-0732">Signal</keyword>
<feature type="signal peptide" evidence="1">
    <location>
        <begin position="1"/>
        <end position="30"/>
    </location>
</feature>
<feature type="chain" id="PRO_5043021896" evidence="1">
    <location>
        <begin position="31"/>
        <end position="939"/>
    </location>
</feature>
<accession>A0AAP0FWW7</accession>
<dbReference type="PANTHER" id="PTHR36893:SF1">
    <property type="entry name" value="BULB-TYPE LECTIN DOMAIN-CONTAINING PROTEIN"/>
    <property type="match status" value="1"/>
</dbReference>
<sequence length="939" mass="104029">MAGKSSSGFYVQLLLISSLASRLLLRSAVSSPAWCPFQQNRGLTAEFKQRSSRFWEFEEKTSRWVEIGSPYDLISCAGETCTKVGSIEILGAGNSSGSPANGGVDWDRKEAAAAAARLDRALPIRKRMSITAMSEASIWATGQSGAIYERFWNGVLWVIAPHELPASAGPAISVFIVNQTILSLSEAGLLYQLQLDENSQPIWTKFALKYEPGIDATETEPSPTMRIKTGAVSNDGGRLFLTTMKGSLLEICEFQPLRWENHGRPPGGDVSALADTGVLKASAVFSISSSGDLYEFDKKTKPAWKKHIWNEASIEAISLAASTGCALHGLVGAHSLSLFLLTKDGFLIERRLHKRKWKWMIHGAPEGHRLSAVTLIQQHDPEKVLSLFFTTSDGLLFEYQLPKYSGGGNKEDQTEGVWVNHMHPQQAKVARGIAGAQLQPGRIIFPLDDGRLAELHFSGIGGEGVGPLHHINIRRKSTSSPRYEWYVIDTPESEGWNAEYCTGDRGPLNCIAGTIDALADDEKDEPGRPKPPAHQHYLSCPDHEIPGAAGDLNEFATEGGRVNFRMRAMHANRSFFCISDAGLTFEYLYADGIWLWLRHEHPTTMMAGALGTYNGSLYLVDSQGSLVVRERVGNELSWINCTSLKKGRRVATGPPWDGTPGKARRVSAEDALFFVNKRGRLLKLTVALRRFKWKDCRSPPESRIAFIVDQETFRLNIIFTVGRNGRLYQYNAITDLWHEHRQSPHLVLSRSPGTAMRPSPASLGGSIFMLSESGGLVEYHWSSAYGWEWVEHGSPDRGVKLEGAPGPCAGEAELFVVGSNGCVYRRNLEERAWRWTNYGYPQIEDSGMLEQQNCATDHGHQAPCEKKKKKKKKNKFCKEKVAAVRPIPFSEDSLIFELQDGRLAELQRTDQATTGWEWARVIGTPTSLCMTNYWTVAAA</sequence>
<dbReference type="EMBL" id="JBBWWQ010000019">
    <property type="protein sequence ID" value="KAK8919457.1"/>
    <property type="molecule type" value="Genomic_DNA"/>
</dbReference>
<reference evidence="2 3" key="1">
    <citation type="journal article" date="2022" name="Nat. Plants">
        <title>Genomes of leafy and leafless Platanthera orchids illuminate the evolution of mycoheterotrophy.</title>
        <authorList>
            <person name="Li M.H."/>
            <person name="Liu K.W."/>
            <person name="Li Z."/>
            <person name="Lu H.C."/>
            <person name="Ye Q.L."/>
            <person name="Zhang D."/>
            <person name="Wang J.Y."/>
            <person name="Li Y.F."/>
            <person name="Zhong Z.M."/>
            <person name="Liu X."/>
            <person name="Yu X."/>
            <person name="Liu D.K."/>
            <person name="Tu X.D."/>
            <person name="Liu B."/>
            <person name="Hao Y."/>
            <person name="Liao X.Y."/>
            <person name="Jiang Y.T."/>
            <person name="Sun W.H."/>
            <person name="Chen J."/>
            <person name="Chen Y.Q."/>
            <person name="Ai Y."/>
            <person name="Zhai J.W."/>
            <person name="Wu S.S."/>
            <person name="Zhou Z."/>
            <person name="Hsiao Y.Y."/>
            <person name="Wu W.L."/>
            <person name="Chen Y.Y."/>
            <person name="Lin Y.F."/>
            <person name="Hsu J.L."/>
            <person name="Li C.Y."/>
            <person name="Wang Z.W."/>
            <person name="Zhao X."/>
            <person name="Zhong W.Y."/>
            <person name="Ma X.K."/>
            <person name="Ma L."/>
            <person name="Huang J."/>
            <person name="Chen G.Z."/>
            <person name="Huang M.Z."/>
            <person name="Huang L."/>
            <person name="Peng D.H."/>
            <person name="Luo Y.B."/>
            <person name="Zou S.Q."/>
            <person name="Chen S.P."/>
            <person name="Lan S."/>
            <person name="Tsai W.C."/>
            <person name="Van de Peer Y."/>
            <person name="Liu Z.J."/>
        </authorList>
    </citation>
    <scope>NUCLEOTIDE SEQUENCE [LARGE SCALE GENOMIC DNA]</scope>
    <source>
        <strain evidence="2">Lor287</strain>
    </source>
</reference>
<dbReference type="SUPFAM" id="SSF89372">
    <property type="entry name" value="Fucose-specific lectin"/>
    <property type="match status" value="2"/>
</dbReference>
<keyword evidence="3" id="KW-1185">Reference proteome</keyword>
<evidence type="ECO:0000313" key="3">
    <source>
        <dbReference type="Proteomes" id="UP001418222"/>
    </source>
</evidence>
<evidence type="ECO:0000256" key="1">
    <source>
        <dbReference type="SAM" id="SignalP"/>
    </source>
</evidence>
<organism evidence="2 3">
    <name type="scientific">Platanthera zijinensis</name>
    <dbReference type="NCBI Taxonomy" id="2320716"/>
    <lineage>
        <taxon>Eukaryota</taxon>
        <taxon>Viridiplantae</taxon>
        <taxon>Streptophyta</taxon>
        <taxon>Embryophyta</taxon>
        <taxon>Tracheophyta</taxon>
        <taxon>Spermatophyta</taxon>
        <taxon>Magnoliopsida</taxon>
        <taxon>Liliopsida</taxon>
        <taxon>Asparagales</taxon>
        <taxon>Orchidaceae</taxon>
        <taxon>Orchidoideae</taxon>
        <taxon>Orchideae</taxon>
        <taxon>Orchidinae</taxon>
        <taxon>Platanthera</taxon>
    </lineage>
</organism>
<proteinExistence type="predicted"/>
<name>A0AAP0FWW7_9ASPA</name>
<dbReference type="PANTHER" id="PTHR36893">
    <property type="entry name" value="OS01G0275950 PROTEIN"/>
    <property type="match status" value="1"/>
</dbReference>
<evidence type="ECO:0000313" key="2">
    <source>
        <dbReference type="EMBL" id="KAK8919457.1"/>
    </source>
</evidence>
<protein>
    <submittedName>
        <fullName evidence="2">Uncharacterized protein</fullName>
    </submittedName>
</protein>
<dbReference type="Proteomes" id="UP001418222">
    <property type="component" value="Unassembled WGS sequence"/>
</dbReference>
<gene>
    <name evidence="2" type="ORF">KSP39_PZI021609</name>
</gene>
<dbReference type="AlphaFoldDB" id="A0AAP0FWW7"/>
<comment type="caution">
    <text evidence="2">The sequence shown here is derived from an EMBL/GenBank/DDBJ whole genome shotgun (WGS) entry which is preliminary data.</text>
</comment>